<reference evidence="4" key="1">
    <citation type="submission" date="2023-06" db="EMBL/GenBank/DDBJ databases">
        <title>Genome-scale phylogeny and comparative genomics of the fungal order Sordariales.</title>
        <authorList>
            <consortium name="Lawrence Berkeley National Laboratory"/>
            <person name="Hensen N."/>
            <person name="Bonometti L."/>
            <person name="Westerberg I."/>
            <person name="Brannstrom I.O."/>
            <person name="Guillou S."/>
            <person name="Cros-Aarteil S."/>
            <person name="Calhoun S."/>
            <person name="Haridas S."/>
            <person name="Kuo A."/>
            <person name="Mondo S."/>
            <person name="Pangilinan J."/>
            <person name="Riley R."/>
            <person name="Labutti K."/>
            <person name="Andreopoulos B."/>
            <person name="Lipzen A."/>
            <person name="Chen C."/>
            <person name="Yanf M."/>
            <person name="Daum C."/>
            <person name="Ng V."/>
            <person name="Clum A."/>
            <person name="Steindorff A."/>
            <person name="Ohm R."/>
            <person name="Martin F."/>
            <person name="Silar P."/>
            <person name="Natvig D."/>
            <person name="Lalanne C."/>
            <person name="Gautier V."/>
            <person name="Ament-Velasquez S.L."/>
            <person name="Kruys A."/>
            <person name="Hutchinson M.I."/>
            <person name="Powell A.J."/>
            <person name="Barry K."/>
            <person name="Miller A.N."/>
            <person name="Grigoriev I.V."/>
            <person name="Debuchy R."/>
            <person name="Gladieux P."/>
            <person name="Thoren M.H."/>
            <person name="Johannesson H."/>
        </authorList>
    </citation>
    <scope>NUCLEOTIDE SEQUENCE</scope>
    <source>
        <strain evidence="4">PSN4</strain>
    </source>
</reference>
<keyword evidence="5" id="KW-1185">Reference proteome</keyword>
<dbReference type="EMBL" id="MU839835">
    <property type="protein sequence ID" value="KAK1754614.1"/>
    <property type="molecule type" value="Genomic_DNA"/>
</dbReference>
<keyword evidence="3" id="KW-0732">Signal</keyword>
<organism evidence="4 5">
    <name type="scientific">Echria macrotheca</name>
    <dbReference type="NCBI Taxonomy" id="438768"/>
    <lineage>
        <taxon>Eukaryota</taxon>
        <taxon>Fungi</taxon>
        <taxon>Dikarya</taxon>
        <taxon>Ascomycota</taxon>
        <taxon>Pezizomycotina</taxon>
        <taxon>Sordariomycetes</taxon>
        <taxon>Sordariomycetidae</taxon>
        <taxon>Sordariales</taxon>
        <taxon>Schizotheciaceae</taxon>
        <taxon>Echria</taxon>
    </lineage>
</organism>
<gene>
    <name evidence="4" type="ORF">QBC47DRAFT_384434</name>
</gene>
<feature type="compositionally biased region" description="Low complexity" evidence="1">
    <location>
        <begin position="259"/>
        <end position="270"/>
    </location>
</feature>
<evidence type="ECO:0000256" key="3">
    <source>
        <dbReference type="SAM" id="SignalP"/>
    </source>
</evidence>
<sequence>MRFSTTAVLALPLFAAAAESPFEQYKAKFQNFLSSFGASTASTAEKVAEPVVAPLKTKTKSGPKKIENLTLQNWNETLYAPVKPDQTTPEEWWVLVTGGNKTCFGRCVQLETAFNETAVKFANIPKSPHLARLNCEDETILCNSWSASAGAIWVFDILPAPAPVDVYWKPLNLSSVTTQTILDLQAKPVKDNFRLIDSYWHPYNGPLAKYNLAVPLGYFLWALNIVPSWAMMLIVSFFSRSMMNRQMGPNGQRPGGVGPARAAAPGDARS</sequence>
<evidence type="ECO:0008006" key="6">
    <source>
        <dbReference type="Google" id="ProtNLM"/>
    </source>
</evidence>
<dbReference type="AlphaFoldDB" id="A0AAJ0BAC2"/>
<keyword evidence="2" id="KW-1133">Transmembrane helix</keyword>
<proteinExistence type="predicted"/>
<comment type="caution">
    <text evidence="4">The sequence shown here is derived from an EMBL/GenBank/DDBJ whole genome shotgun (WGS) entry which is preliminary data.</text>
</comment>
<feature type="signal peptide" evidence="3">
    <location>
        <begin position="1"/>
        <end position="18"/>
    </location>
</feature>
<protein>
    <recommendedName>
        <fullName evidence="6">Peptidyl-tRNA hydrolase</fullName>
    </recommendedName>
</protein>
<feature type="chain" id="PRO_5042544019" description="Peptidyl-tRNA hydrolase" evidence="3">
    <location>
        <begin position="19"/>
        <end position="270"/>
    </location>
</feature>
<feature type="transmembrane region" description="Helical" evidence="2">
    <location>
        <begin position="218"/>
        <end position="238"/>
    </location>
</feature>
<evidence type="ECO:0000313" key="4">
    <source>
        <dbReference type="EMBL" id="KAK1754614.1"/>
    </source>
</evidence>
<dbReference type="Proteomes" id="UP001239445">
    <property type="component" value="Unassembled WGS sequence"/>
</dbReference>
<evidence type="ECO:0000256" key="1">
    <source>
        <dbReference type="SAM" id="MobiDB-lite"/>
    </source>
</evidence>
<keyword evidence="2" id="KW-0472">Membrane</keyword>
<evidence type="ECO:0000313" key="5">
    <source>
        <dbReference type="Proteomes" id="UP001239445"/>
    </source>
</evidence>
<accession>A0AAJ0BAC2</accession>
<keyword evidence="2" id="KW-0812">Transmembrane</keyword>
<name>A0AAJ0BAC2_9PEZI</name>
<evidence type="ECO:0000256" key="2">
    <source>
        <dbReference type="SAM" id="Phobius"/>
    </source>
</evidence>
<feature type="region of interest" description="Disordered" evidence="1">
    <location>
        <begin position="248"/>
        <end position="270"/>
    </location>
</feature>